<gene>
    <name evidence="2" type="ORF">BXY45_13147</name>
</gene>
<proteinExistence type="predicted"/>
<organism evidence="2 3">
    <name type="scientific">Quadrisphaera granulorum</name>
    <dbReference type="NCBI Taxonomy" id="317664"/>
    <lineage>
        <taxon>Bacteria</taxon>
        <taxon>Bacillati</taxon>
        <taxon>Actinomycetota</taxon>
        <taxon>Actinomycetes</taxon>
        <taxon>Kineosporiales</taxon>
        <taxon>Kineosporiaceae</taxon>
        <taxon>Quadrisphaera</taxon>
    </lineage>
</organism>
<accession>A0A315ZSR6</accession>
<evidence type="ECO:0000313" key="2">
    <source>
        <dbReference type="EMBL" id="PWJ48322.1"/>
    </source>
</evidence>
<evidence type="ECO:0000313" key="3">
    <source>
        <dbReference type="Proteomes" id="UP000245469"/>
    </source>
</evidence>
<protein>
    <submittedName>
        <fullName evidence="2">Uncharacterized protein</fullName>
    </submittedName>
</protein>
<reference evidence="2 3" key="1">
    <citation type="submission" date="2018-03" db="EMBL/GenBank/DDBJ databases">
        <title>Genomic Encyclopedia of Archaeal and Bacterial Type Strains, Phase II (KMG-II): from individual species to whole genera.</title>
        <authorList>
            <person name="Goeker M."/>
        </authorList>
    </citation>
    <scope>NUCLEOTIDE SEQUENCE [LARGE SCALE GENOMIC DNA]</scope>
    <source>
        <strain evidence="2 3">DSM 44889</strain>
    </source>
</reference>
<evidence type="ECO:0000256" key="1">
    <source>
        <dbReference type="SAM" id="MobiDB-lite"/>
    </source>
</evidence>
<sequence>MADEVVFMSGGTVPEIGPPSQVIDDPQVESTRQFLRSMSERTTAPVR</sequence>
<comment type="caution">
    <text evidence="2">The sequence shown here is derived from an EMBL/GenBank/DDBJ whole genome shotgun (WGS) entry which is preliminary data.</text>
</comment>
<name>A0A315ZSR6_9ACTN</name>
<feature type="region of interest" description="Disordered" evidence="1">
    <location>
        <begin position="1"/>
        <end position="24"/>
    </location>
</feature>
<dbReference type="Proteomes" id="UP000245469">
    <property type="component" value="Unassembled WGS sequence"/>
</dbReference>
<dbReference type="EMBL" id="QGDQ01000031">
    <property type="protein sequence ID" value="PWJ48322.1"/>
    <property type="molecule type" value="Genomic_DNA"/>
</dbReference>
<dbReference type="AlphaFoldDB" id="A0A315ZSR6"/>
<keyword evidence="3" id="KW-1185">Reference proteome</keyword>